<keyword evidence="2" id="KW-1185">Reference proteome</keyword>
<dbReference type="SUPFAM" id="SSF56672">
    <property type="entry name" value="DNA/RNA polymerases"/>
    <property type="match status" value="1"/>
</dbReference>
<dbReference type="EMBL" id="UYJE01001652">
    <property type="protein sequence ID" value="VDI03966.1"/>
    <property type="molecule type" value="Genomic_DNA"/>
</dbReference>
<dbReference type="Proteomes" id="UP000596742">
    <property type="component" value="Unassembled WGS sequence"/>
</dbReference>
<accession>A0A8B6CFY1</accession>
<evidence type="ECO:0000313" key="1">
    <source>
        <dbReference type="EMBL" id="VDI03966.1"/>
    </source>
</evidence>
<dbReference type="InterPro" id="IPR043128">
    <property type="entry name" value="Rev_trsase/Diguanyl_cyclase"/>
</dbReference>
<evidence type="ECO:0008006" key="3">
    <source>
        <dbReference type="Google" id="ProtNLM"/>
    </source>
</evidence>
<dbReference type="Gene3D" id="3.30.70.270">
    <property type="match status" value="1"/>
</dbReference>
<dbReference type="AlphaFoldDB" id="A0A8B6CFY1"/>
<dbReference type="InterPro" id="IPR043502">
    <property type="entry name" value="DNA/RNA_pol_sf"/>
</dbReference>
<protein>
    <recommendedName>
        <fullName evidence="3">Peptidase aspartic putative domain-containing protein</fullName>
    </recommendedName>
</protein>
<dbReference type="PANTHER" id="PTHR47331:SF1">
    <property type="entry name" value="GAG-LIKE PROTEIN"/>
    <property type="match status" value="1"/>
</dbReference>
<dbReference type="OrthoDB" id="8194935at2759"/>
<sequence length="568" mass="65093">MDSKLKSVRAGHKGAVTKLLVKFNELKSKTDTEVDEVKALDDATTRSLPHLRGLKLAHSVHSGERFEIDLLIGADYYWEIIEDKIIRGKGPTAVQSKIGYLLSGPIIANISQHSRSTVLLNIISSHQLEETEIEKFWTLESIGINTCENKENTNYLQTYQNTAIDYENGKYTAKLPWKLDHPDLPSNMAIAKGRTENIIRRLNREPHLLQKYSEIINDQEKRGFIERVPDTEDDNNKHMIHYIPHHPVKKDSETTPIRIVYDCSCKPQQDLASLNDCLMSTPPNLNDLTKILMRFRIGKYGISTDIEKAFLQIGLDKKDRDATRFFWLADPKDPHGNLTTYRFKSILFGATCSPFILNATLLKHLDENENSITQTMKRDLYVDNILSSVETYDEAITYFKDARNVMSKGGFNLRSWSSNCSDLTEIAKNENLAEKNITDSEWKYCPTNDNPADLLTRGISASQLADAKLWYNGPEWINCSTSWPQWTPNTCILLTNIDQEESVTNTIEVNNTHGIHCILDIMRYSTLTKILRETRETQQPGTSNIQRRLPFREAAVCARRKIHEWTER</sequence>
<comment type="caution">
    <text evidence="1">The sequence shown here is derived from an EMBL/GenBank/DDBJ whole genome shotgun (WGS) entry which is preliminary data.</text>
</comment>
<name>A0A8B6CFY1_MYTGA</name>
<organism evidence="1 2">
    <name type="scientific">Mytilus galloprovincialis</name>
    <name type="common">Mediterranean mussel</name>
    <dbReference type="NCBI Taxonomy" id="29158"/>
    <lineage>
        <taxon>Eukaryota</taxon>
        <taxon>Metazoa</taxon>
        <taxon>Spiralia</taxon>
        <taxon>Lophotrochozoa</taxon>
        <taxon>Mollusca</taxon>
        <taxon>Bivalvia</taxon>
        <taxon>Autobranchia</taxon>
        <taxon>Pteriomorphia</taxon>
        <taxon>Mytilida</taxon>
        <taxon>Mytiloidea</taxon>
        <taxon>Mytilidae</taxon>
        <taxon>Mytilinae</taxon>
        <taxon>Mytilus</taxon>
    </lineage>
</organism>
<proteinExistence type="predicted"/>
<dbReference type="Gene3D" id="3.10.10.10">
    <property type="entry name" value="HIV Type 1 Reverse Transcriptase, subunit A, domain 1"/>
    <property type="match status" value="1"/>
</dbReference>
<reference evidence="1" key="1">
    <citation type="submission" date="2018-11" db="EMBL/GenBank/DDBJ databases">
        <authorList>
            <person name="Alioto T."/>
            <person name="Alioto T."/>
        </authorList>
    </citation>
    <scope>NUCLEOTIDE SEQUENCE</scope>
</reference>
<evidence type="ECO:0000313" key="2">
    <source>
        <dbReference type="Proteomes" id="UP000596742"/>
    </source>
</evidence>
<gene>
    <name evidence="1" type="ORF">MGAL_10B045676</name>
</gene>
<dbReference type="PANTHER" id="PTHR47331">
    <property type="entry name" value="PHD-TYPE DOMAIN-CONTAINING PROTEIN"/>
    <property type="match status" value="1"/>
</dbReference>